<comment type="caution">
    <text evidence="2">The sequence shown here is derived from an EMBL/GenBank/DDBJ whole genome shotgun (WGS) entry which is preliminary data.</text>
</comment>
<evidence type="ECO:0000256" key="1">
    <source>
        <dbReference type="SAM" id="MobiDB-lite"/>
    </source>
</evidence>
<dbReference type="InterPro" id="IPR011990">
    <property type="entry name" value="TPR-like_helical_dom_sf"/>
</dbReference>
<dbReference type="AlphaFoldDB" id="A0AAV7JUD9"/>
<dbReference type="Proteomes" id="UP001165289">
    <property type="component" value="Unassembled WGS sequence"/>
</dbReference>
<gene>
    <name evidence="2" type="ORF">LOD99_4403</name>
</gene>
<reference evidence="2 3" key="1">
    <citation type="journal article" date="2023" name="BMC Biol.">
        <title>The compact genome of the sponge Oopsacas minuta (Hexactinellida) is lacking key metazoan core genes.</title>
        <authorList>
            <person name="Santini S."/>
            <person name="Schenkelaars Q."/>
            <person name="Jourda C."/>
            <person name="Duchesne M."/>
            <person name="Belahbib H."/>
            <person name="Rocher C."/>
            <person name="Selva M."/>
            <person name="Riesgo A."/>
            <person name="Vervoort M."/>
            <person name="Leys S.P."/>
            <person name="Kodjabachian L."/>
            <person name="Le Bivic A."/>
            <person name="Borchiellini C."/>
            <person name="Claverie J.M."/>
            <person name="Renard E."/>
        </authorList>
    </citation>
    <scope>NUCLEOTIDE SEQUENCE [LARGE SCALE GENOMIC DNA]</scope>
    <source>
        <strain evidence="2">SPO-2</strain>
    </source>
</reference>
<protein>
    <submittedName>
        <fullName evidence="2">Uncharacterized protein</fullName>
    </submittedName>
</protein>
<accession>A0AAV7JUD9</accession>
<evidence type="ECO:0000313" key="3">
    <source>
        <dbReference type="Proteomes" id="UP001165289"/>
    </source>
</evidence>
<dbReference type="EMBL" id="JAKMXF010000298">
    <property type="protein sequence ID" value="KAI6652618.1"/>
    <property type="molecule type" value="Genomic_DNA"/>
</dbReference>
<proteinExistence type="predicted"/>
<evidence type="ECO:0000313" key="2">
    <source>
        <dbReference type="EMBL" id="KAI6652618.1"/>
    </source>
</evidence>
<sequence>MNESVDDMLDLFPDDGELFSANESDKTATPNEKGPLKSEELYPVHISPIAFEKSQETFDTLSEAIRIPLVNPKLCEGIKRTVTSRLGTAKQNRWNNPPYPMREIPNQNFISHPTQDNFTVPVMNRYPHRHTPQYPFPNNTHILPTRQHSPDFSYNNRFQSPGPAEILYGPKFPRSPLYNTPNFNDNPSHFRPDTLSINFEQLNSSIQEGNLLHAWINFYEVSPNCVPVPIGILLDFISLVCKPDAFSNWPDNYQSPHECIFILVSYLNRNNFNDNEIYDNIMLAFSRLPQNEGLFRCLELLRTRCYKPTRNTLLSIMKCYKECEISYRLLELFPILSKNNYLDPEMLNAFLYSIQSLFFSKREQVIDILLRISSDNTPLSLESYILLIECSLNANEITFTLQVISYFPPKTQLENKHIESIILKSPAHMISKIFKFVEQLNDSQRSMLSQSCYSTLIDKSITSNYPYGISYLFGLFINFNKLIETSLMVKLLEFIFRNKHTLQATKIFQMMESFRTSGELNSLTNIFIPPTMHKISQILIEHESYTNLYTFVMAMLKEKIVPLKPVLKSLVEHLKAVKDNEKVTEIYNFAVENELVFDAEIFNEQKETQQFDEHFILQIDTPIVNTSEFNFPKKTTNKSNKIEILISAIDSMVCNEIPQEHVFNHILVSMGQNIDILSSFKILLETFIPGDPDRSVEHKNKNHILLIRTAMRLTTNFAFIKDWKSSIKFLELLNKSRLLKFQIPPNYSKELFQFLYSSIEASLKENNLIELFKIFEKINWPSFTLFEQSDLFLYKTQLLSLFTHCLEQLSLKNAYLIITYILQDKGDETSRECFSKLLRVTSTMDQTSIALMLFTFMNTNKIDISIEHRTYQQLITHLGQENKLQQAKMVFQHALDNSCYTAMLNVTASPNQINLYSNLIPIEIKFLLEKRLQSLYNMNKDFLTDVHNIVSIQPFEISFLRNMLTTNRTAYQESIRSFLLIVSEEFTPPLIENPSNCLKDINFLKIYKITIPPGLLRQYLLENFVADKDKPSPNTSIESLNLFIPNEKDNSNSSTCKSQFISPDIEIKQEVSEDSYNASPQIHSSTQLSSSSWFCEVKRSINSKLSKYYWTGPIPSKEDYNLIAKRVTKLFRESISNPELEVNGILTSCHNDKIDALIKGEISKFTK</sequence>
<organism evidence="2 3">
    <name type="scientific">Oopsacas minuta</name>
    <dbReference type="NCBI Taxonomy" id="111878"/>
    <lineage>
        <taxon>Eukaryota</taxon>
        <taxon>Metazoa</taxon>
        <taxon>Porifera</taxon>
        <taxon>Hexactinellida</taxon>
        <taxon>Hexasterophora</taxon>
        <taxon>Lyssacinosida</taxon>
        <taxon>Leucopsacidae</taxon>
        <taxon>Oopsacas</taxon>
    </lineage>
</organism>
<feature type="region of interest" description="Disordered" evidence="1">
    <location>
        <begin position="1"/>
        <end position="36"/>
    </location>
</feature>
<feature type="compositionally biased region" description="Acidic residues" evidence="1">
    <location>
        <begin position="1"/>
        <end position="17"/>
    </location>
</feature>
<name>A0AAV7JUD9_9METZ</name>
<dbReference type="Gene3D" id="1.25.40.10">
    <property type="entry name" value="Tetratricopeptide repeat domain"/>
    <property type="match status" value="1"/>
</dbReference>
<keyword evidence="3" id="KW-1185">Reference proteome</keyword>